<gene>
    <name evidence="1" type="ORF">KUH32_16210</name>
</gene>
<name>A0ABS6NBC0_9RHOB</name>
<proteinExistence type="predicted"/>
<reference evidence="1" key="1">
    <citation type="submission" date="2021-06" db="EMBL/GenBank/DDBJ databases">
        <title>Thalassococcus sp. CAU 1522 isolated from sea sand, Republic of Korea.</title>
        <authorList>
            <person name="Kim W."/>
        </authorList>
    </citation>
    <scope>NUCLEOTIDE SEQUENCE</scope>
    <source>
        <strain evidence="1">CAU 1522</strain>
    </source>
</reference>
<dbReference type="Proteomes" id="UP001166293">
    <property type="component" value="Unassembled WGS sequence"/>
</dbReference>
<organism evidence="1 2">
    <name type="scientific">Thalassococcus arenae</name>
    <dbReference type="NCBI Taxonomy" id="2851652"/>
    <lineage>
        <taxon>Bacteria</taxon>
        <taxon>Pseudomonadati</taxon>
        <taxon>Pseudomonadota</taxon>
        <taxon>Alphaproteobacteria</taxon>
        <taxon>Rhodobacterales</taxon>
        <taxon>Roseobacteraceae</taxon>
        <taxon>Thalassococcus</taxon>
    </lineage>
</organism>
<keyword evidence="2" id="KW-1185">Reference proteome</keyword>
<dbReference type="Pfam" id="PF04325">
    <property type="entry name" value="DUF465"/>
    <property type="match status" value="1"/>
</dbReference>
<accession>A0ABS6NBC0</accession>
<dbReference type="InterPro" id="IPR007420">
    <property type="entry name" value="DUF465"/>
</dbReference>
<evidence type="ECO:0000313" key="1">
    <source>
        <dbReference type="EMBL" id="MBV2361309.1"/>
    </source>
</evidence>
<sequence length="80" mass="9216">MTRQFTPPASIEARIDALRSRHGDLDARIRSEQLRPLPNAAHLRHLKSRKLKLKDEMTYYEGVLRTLAGMEAPHARDLRA</sequence>
<dbReference type="RefSeq" id="WP_217779632.1">
    <property type="nucleotide sequence ID" value="NZ_JAHRWL010000002.1"/>
</dbReference>
<comment type="caution">
    <text evidence="1">The sequence shown here is derived from an EMBL/GenBank/DDBJ whole genome shotgun (WGS) entry which is preliminary data.</text>
</comment>
<evidence type="ECO:0000313" key="2">
    <source>
        <dbReference type="Proteomes" id="UP001166293"/>
    </source>
</evidence>
<dbReference type="EMBL" id="JAHRWL010000002">
    <property type="protein sequence ID" value="MBV2361309.1"/>
    <property type="molecule type" value="Genomic_DNA"/>
</dbReference>
<protein>
    <submittedName>
        <fullName evidence="1">YdcH family protein</fullName>
    </submittedName>
</protein>